<dbReference type="InterPro" id="IPR043129">
    <property type="entry name" value="ATPase_NBD"/>
</dbReference>
<protein>
    <submittedName>
        <fullName evidence="2">HS12A-like protein</fullName>
    </submittedName>
</protein>
<dbReference type="EMBL" id="CP111014">
    <property type="protein sequence ID" value="WAQ99530.1"/>
    <property type="molecule type" value="Genomic_DNA"/>
</dbReference>
<dbReference type="Gene3D" id="3.30.420.40">
    <property type="match status" value="2"/>
</dbReference>
<feature type="compositionally biased region" description="Basic and acidic residues" evidence="1">
    <location>
        <begin position="1"/>
        <end position="11"/>
    </location>
</feature>
<feature type="compositionally biased region" description="Basic and acidic residues" evidence="1">
    <location>
        <begin position="87"/>
        <end position="99"/>
    </location>
</feature>
<dbReference type="SUPFAM" id="SSF53067">
    <property type="entry name" value="Actin-like ATPase domain"/>
    <property type="match status" value="1"/>
</dbReference>
<evidence type="ECO:0000313" key="2">
    <source>
        <dbReference type="EMBL" id="WAQ99530.1"/>
    </source>
</evidence>
<dbReference type="Gene3D" id="3.90.640.10">
    <property type="entry name" value="Actin, Chain A, domain 4"/>
    <property type="match status" value="1"/>
</dbReference>
<keyword evidence="3" id="KW-1185">Reference proteome</keyword>
<proteinExistence type="predicted"/>
<dbReference type="PANTHER" id="PTHR14187">
    <property type="entry name" value="ALPHA KINASE/ELONGATION FACTOR 2 KINASE"/>
    <property type="match status" value="1"/>
</dbReference>
<dbReference type="Proteomes" id="UP001164746">
    <property type="component" value="Chromosome 3"/>
</dbReference>
<dbReference type="CDD" id="cd10229">
    <property type="entry name" value="ASKHA_NBD_HSP70_HSPA12"/>
    <property type="match status" value="1"/>
</dbReference>
<sequence length="670" mass="76523">MDKKYRDDLNRKRMVKQATRKCPESDDEETYVRQPDWANRERPSTYQGGSGFPVIPKRNDKERSAFLMPPKRSSYQLLDQEEAEGPMEARSHPKSDANKGDQLTNSQMEKKEEDVRSFEFLLGEMTRETCFHGLQVLGDHHANSLTKKQKDIWRLEVILREMPIRVRYQGLPVVFPLQINANEWRNVHQGQMKCKTPTCLLLNADRSLNSFGHEAKLQYKEICLDEKEDEYYFFWNFKMTLHQQKEIKGDFNIKAENGDSIDALTAGLPENHIEIALEPEAASLYCRQLPIAKDPQTEHGVSKLPVESQYMILDCGGGTVDVTVHEVLSNGRLKELYAATGGKWGGMVVDKKFLSFIAELVGDQVFESFVKDNKDDYFDLLDDFESKKRVANPGSTSTITIKIPTTLQEQFRRFFNCDHGKKDVKARYKNKVMFKGDKLRIDAKQFNSFFDEAVGDTVAHVHDLIESLSDINIKTIIMVGGFSESPVLQNAIRAAFGRDREIIIPQDASLCVMKGAVLFGHQPSMIAERKARFTFGFAMVKHFNRFKHPEEKKIEINGEELCNDLFDKHIEIGATVKYGETQAEKFYYPMSPKDTVFPVAIFRSTDPNPKFVDERSCDCVGSFLAKRPTESIGSMDQIRIRLILGNSDISVETVKCDGSVEKSDFKINET</sequence>
<accession>A0ABY7DX72</accession>
<name>A0ABY7DX72_MYAAR</name>
<feature type="region of interest" description="Disordered" evidence="1">
    <location>
        <begin position="1"/>
        <end position="111"/>
    </location>
</feature>
<organism evidence="2 3">
    <name type="scientific">Mya arenaria</name>
    <name type="common">Soft-shell clam</name>
    <dbReference type="NCBI Taxonomy" id="6604"/>
    <lineage>
        <taxon>Eukaryota</taxon>
        <taxon>Metazoa</taxon>
        <taxon>Spiralia</taxon>
        <taxon>Lophotrochozoa</taxon>
        <taxon>Mollusca</taxon>
        <taxon>Bivalvia</taxon>
        <taxon>Autobranchia</taxon>
        <taxon>Heteroconchia</taxon>
        <taxon>Euheterodonta</taxon>
        <taxon>Imparidentia</taxon>
        <taxon>Neoheterodontei</taxon>
        <taxon>Myida</taxon>
        <taxon>Myoidea</taxon>
        <taxon>Myidae</taxon>
        <taxon>Mya</taxon>
    </lineage>
</organism>
<evidence type="ECO:0000313" key="3">
    <source>
        <dbReference type="Proteomes" id="UP001164746"/>
    </source>
</evidence>
<reference evidence="2" key="1">
    <citation type="submission" date="2022-11" db="EMBL/GenBank/DDBJ databases">
        <title>Centuries of genome instability and evolution in soft-shell clam transmissible cancer (bioRxiv).</title>
        <authorList>
            <person name="Hart S.F.M."/>
            <person name="Yonemitsu M.A."/>
            <person name="Giersch R.M."/>
            <person name="Beal B.F."/>
            <person name="Arriagada G."/>
            <person name="Davis B.W."/>
            <person name="Ostrander E.A."/>
            <person name="Goff S.P."/>
            <person name="Metzger M.J."/>
        </authorList>
    </citation>
    <scope>NUCLEOTIDE SEQUENCE</scope>
    <source>
        <strain evidence="2">MELC-2E11</strain>
        <tissue evidence="2">Siphon/mantle</tissue>
    </source>
</reference>
<dbReference type="PANTHER" id="PTHR14187:SF46">
    <property type="entry name" value="HEAT SHOCK 70 KDA PROTEIN 12A"/>
    <property type="match status" value="1"/>
</dbReference>
<evidence type="ECO:0000256" key="1">
    <source>
        <dbReference type="SAM" id="MobiDB-lite"/>
    </source>
</evidence>
<gene>
    <name evidence="2" type="ORF">MAR_023903</name>
</gene>